<keyword evidence="5" id="KW-1185">Reference proteome</keyword>
<dbReference type="RefSeq" id="XP_003058804.1">
    <property type="nucleotide sequence ID" value="XM_003058758.1"/>
</dbReference>
<dbReference type="STRING" id="564608.C1MT56"/>
<evidence type="ECO:0000256" key="2">
    <source>
        <dbReference type="ARBA" id="ARBA00008429"/>
    </source>
</evidence>
<dbReference type="Proteomes" id="UP000001876">
    <property type="component" value="Unassembled WGS sequence"/>
</dbReference>
<dbReference type="KEGG" id="mpp:MICPUCDRAFT_6795"/>
<dbReference type="SUPFAM" id="SSF55186">
    <property type="entry name" value="ThrRS/AlaRS common domain"/>
    <property type="match status" value="1"/>
</dbReference>
<protein>
    <submittedName>
        <fullName evidence="4">Predicted protein</fullName>
    </submittedName>
</protein>
<dbReference type="Gene3D" id="3.30.980.10">
    <property type="entry name" value="Threonyl-trna Synthetase, Chain A, domain 2"/>
    <property type="match status" value="1"/>
</dbReference>
<dbReference type="InterPro" id="IPR009000">
    <property type="entry name" value="Transl_B-barrel_sf"/>
</dbReference>
<dbReference type="InterPro" id="IPR012947">
    <property type="entry name" value="tRNA_SAD"/>
</dbReference>
<dbReference type="EMBL" id="GG663739">
    <property type="protein sequence ID" value="EEH57259.1"/>
    <property type="molecule type" value="Genomic_DNA"/>
</dbReference>
<dbReference type="Gene3D" id="2.40.30.130">
    <property type="match status" value="1"/>
</dbReference>
<dbReference type="FunFam" id="3.30.980.10:FF:000008">
    <property type="entry name" value="Similar to alanyl-tRNA synthetase"/>
    <property type="match status" value="1"/>
</dbReference>
<name>C1MT56_MICPC</name>
<dbReference type="GeneID" id="9683870"/>
<proteinExistence type="inferred from homology"/>
<feature type="domain" description="Threonyl/alanyl tRNA synthetase SAD" evidence="3">
    <location>
        <begin position="190"/>
        <end position="233"/>
    </location>
</feature>
<dbReference type="GO" id="GO:0005524">
    <property type="term" value="F:ATP binding"/>
    <property type="evidence" value="ECO:0007669"/>
    <property type="project" value="InterPro"/>
</dbReference>
<feature type="non-terminal residue" evidence="4">
    <location>
        <position position="1"/>
    </location>
</feature>
<dbReference type="InterPro" id="IPR051335">
    <property type="entry name" value="Alanyl-tRNA_Editing_Enzymes"/>
</dbReference>
<dbReference type="SUPFAM" id="SSF50447">
    <property type="entry name" value="Translation proteins"/>
    <property type="match status" value="1"/>
</dbReference>
<evidence type="ECO:0000313" key="5">
    <source>
        <dbReference type="Proteomes" id="UP000001876"/>
    </source>
</evidence>
<comment type="cofactor">
    <cofactor evidence="1">
        <name>Zn(2+)</name>
        <dbReference type="ChEBI" id="CHEBI:29105"/>
    </cofactor>
</comment>
<dbReference type="PANTHER" id="PTHR43462:SF2">
    <property type="entry name" value="THREONYL AND ALANYL TRNA SYNTHETASE SECOND ADDITIONAL DOMAIN-CONTAINING PROTEIN"/>
    <property type="match status" value="1"/>
</dbReference>
<dbReference type="PANTHER" id="PTHR43462">
    <property type="entry name" value="ALANYL-TRNA EDITING PROTEIN"/>
    <property type="match status" value="1"/>
</dbReference>
<organism evidence="5">
    <name type="scientific">Micromonas pusilla (strain CCMP1545)</name>
    <name type="common">Picoplanktonic green alga</name>
    <dbReference type="NCBI Taxonomy" id="564608"/>
    <lineage>
        <taxon>Eukaryota</taxon>
        <taxon>Viridiplantae</taxon>
        <taxon>Chlorophyta</taxon>
        <taxon>Mamiellophyceae</taxon>
        <taxon>Mamiellales</taxon>
        <taxon>Mamiellaceae</taxon>
        <taxon>Micromonas</taxon>
    </lineage>
</organism>
<dbReference type="Pfam" id="PF07973">
    <property type="entry name" value="tRNA_SAD"/>
    <property type="match status" value="1"/>
</dbReference>
<evidence type="ECO:0000313" key="4">
    <source>
        <dbReference type="EMBL" id="EEH57259.1"/>
    </source>
</evidence>
<sequence length="236" mass="24391">GDCALVLDRTIAYPAGGGQPSDTGRVVLGDGRATFAVRAVEISKEGVVRHLGRVEGADDDELSASEASVASVFEPGADVVVHVDVDRRVLHARVHSAGHLLDVAMSEIGLGPESGLVPAKGQHHVDGAYVEYSGKIDGLDKEKLARDLAAKMTELVERGGATSAETMPYDDAAAACGGSLPAYVAKDSTPRVVRVPAAAAGCPCGGTHVKDVREIGDVEIVGVRVKKGTTRVSYTI</sequence>
<dbReference type="InterPro" id="IPR018163">
    <property type="entry name" value="Thr/Ala-tRNA-synth_IIc_edit"/>
</dbReference>
<reference evidence="4 5" key="1">
    <citation type="journal article" date="2009" name="Science">
        <title>Green evolution and dynamic adaptations revealed by genomes of the marine picoeukaryotes Micromonas.</title>
        <authorList>
            <person name="Worden A.Z."/>
            <person name="Lee J.H."/>
            <person name="Mock T."/>
            <person name="Rouze P."/>
            <person name="Simmons M.P."/>
            <person name="Aerts A.L."/>
            <person name="Allen A.E."/>
            <person name="Cuvelier M.L."/>
            <person name="Derelle E."/>
            <person name="Everett M.V."/>
            <person name="Foulon E."/>
            <person name="Grimwood J."/>
            <person name="Gundlach H."/>
            <person name="Henrissat B."/>
            <person name="Napoli C."/>
            <person name="McDonald S.M."/>
            <person name="Parker M.S."/>
            <person name="Rombauts S."/>
            <person name="Salamov A."/>
            <person name="Von Dassow P."/>
            <person name="Badger J.H."/>
            <person name="Coutinho P.M."/>
            <person name="Demir E."/>
            <person name="Dubchak I."/>
            <person name="Gentemann C."/>
            <person name="Eikrem W."/>
            <person name="Gready J.E."/>
            <person name="John U."/>
            <person name="Lanier W."/>
            <person name="Lindquist E.A."/>
            <person name="Lucas S."/>
            <person name="Mayer K.F."/>
            <person name="Moreau H."/>
            <person name="Not F."/>
            <person name="Otillar R."/>
            <person name="Panaud O."/>
            <person name="Pangilinan J."/>
            <person name="Paulsen I."/>
            <person name="Piegu B."/>
            <person name="Poliakov A."/>
            <person name="Robbens S."/>
            <person name="Schmutz J."/>
            <person name="Toulza E."/>
            <person name="Wyss T."/>
            <person name="Zelensky A."/>
            <person name="Zhou K."/>
            <person name="Armbrust E.V."/>
            <person name="Bhattacharya D."/>
            <person name="Goodenough U.W."/>
            <person name="Van de Peer Y."/>
            <person name="Grigoriev I.V."/>
        </authorList>
    </citation>
    <scope>NUCLEOTIDE SEQUENCE [LARGE SCALE GENOMIC DNA]</scope>
    <source>
        <strain evidence="4 5">CCMP1545</strain>
    </source>
</reference>
<gene>
    <name evidence="4" type="ORF">MICPUCDRAFT_6795</name>
</gene>
<evidence type="ECO:0000256" key="1">
    <source>
        <dbReference type="ARBA" id="ARBA00001947"/>
    </source>
</evidence>
<accession>C1MT56</accession>
<dbReference type="eggNOG" id="ENOG502R5TM">
    <property type="taxonomic scope" value="Eukaryota"/>
</dbReference>
<feature type="non-terminal residue" evidence="4">
    <location>
        <position position="236"/>
    </location>
</feature>
<evidence type="ECO:0000259" key="3">
    <source>
        <dbReference type="SMART" id="SM00863"/>
    </source>
</evidence>
<dbReference type="OMA" id="MPVEIDF"/>
<dbReference type="OrthoDB" id="288942at2759"/>
<dbReference type="SMART" id="SM00863">
    <property type="entry name" value="tRNA_SAD"/>
    <property type="match status" value="1"/>
</dbReference>
<dbReference type="GO" id="GO:0043039">
    <property type="term" value="P:tRNA aminoacylation"/>
    <property type="evidence" value="ECO:0007669"/>
    <property type="project" value="InterPro"/>
</dbReference>
<dbReference type="GO" id="GO:0004812">
    <property type="term" value="F:aminoacyl-tRNA ligase activity"/>
    <property type="evidence" value="ECO:0007669"/>
    <property type="project" value="InterPro"/>
</dbReference>
<comment type="similarity">
    <text evidence="2">Belongs to the class-II aminoacyl-tRNA synthetase family. Alax-L subfamily.</text>
</comment>
<dbReference type="AlphaFoldDB" id="C1MT56"/>